<protein>
    <recommendedName>
        <fullName evidence="4">Carboxypeptidase regulatory-like domain-containing protein</fullName>
    </recommendedName>
</protein>
<feature type="signal peptide" evidence="1">
    <location>
        <begin position="1"/>
        <end position="31"/>
    </location>
</feature>
<dbReference type="RefSeq" id="WP_186945806.1">
    <property type="nucleotide sequence ID" value="NZ_JACOGF010000002.1"/>
</dbReference>
<evidence type="ECO:0000313" key="3">
    <source>
        <dbReference type="Proteomes" id="UP000650424"/>
    </source>
</evidence>
<gene>
    <name evidence="2" type="ORF">H8L32_03535</name>
</gene>
<evidence type="ECO:0000313" key="2">
    <source>
        <dbReference type="EMBL" id="MBC3916548.1"/>
    </source>
</evidence>
<dbReference type="EMBL" id="JACOGF010000002">
    <property type="protein sequence ID" value="MBC3916548.1"/>
    <property type="molecule type" value="Genomic_DNA"/>
</dbReference>
<name>A0ABR6ZKX1_9BURK</name>
<reference evidence="2 3" key="1">
    <citation type="submission" date="2020-08" db="EMBL/GenBank/DDBJ databases">
        <title>Novel species isolated from subtropical streams in China.</title>
        <authorList>
            <person name="Lu H."/>
        </authorList>
    </citation>
    <scope>NUCLEOTIDE SEQUENCE [LARGE SCALE GENOMIC DNA]</scope>
    <source>
        <strain evidence="2 3">CY18W</strain>
    </source>
</reference>
<comment type="caution">
    <text evidence="2">The sequence shown here is derived from an EMBL/GenBank/DDBJ whole genome shotgun (WGS) entry which is preliminary data.</text>
</comment>
<dbReference type="Proteomes" id="UP000650424">
    <property type="component" value="Unassembled WGS sequence"/>
</dbReference>
<sequence length="155" mass="17097">MKHAQSNKNYLLSCLLFCSACLLGLPSLASAAGVNCSASGINCLSGGIGTPEREELRQQTGQYSLWISTVAKKTGAYLSDTKITVRDSKSRQTVFTTSMDGPWLFLGLPVAQYEIEAIFHEKTRNSDLQFKKIVNIKKGDHQQMIIYFDVPNTAE</sequence>
<feature type="chain" id="PRO_5046541070" description="Carboxypeptidase regulatory-like domain-containing protein" evidence="1">
    <location>
        <begin position="32"/>
        <end position="155"/>
    </location>
</feature>
<evidence type="ECO:0000256" key="1">
    <source>
        <dbReference type="SAM" id="SignalP"/>
    </source>
</evidence>
<organism evidence="2 3">
    <name type="scientific">Undibacterium hunanense</name>
    <dbReference type="NCBI Taxonomy" id="2762292"/>
    <lineage>
        <taxon>Bacteria</taxon>
        <taxon>Pseudomonadati</taxon>
        <taxon>Pseudomonadota</taxon>
        <taxon>Betaproteobacteria</taxon>
        <taxon>Burkholderiales</taxon>
        <taxon>Oxalobacteraceae</taxon>
        <taxon>Undibacterium</taxon>
    </lineage>
</organism>
<evidence type="ECO:0008006" key="4">
    <source>
        <dbReference type="Google" id="ProtNLM"/>
    </source>
</evidence>
<proteinExistence type="predicted"/>
<keyword evidence="1" id="KW-0732">Signal</keyword>
<accession>A0ABR6ZKX1</accession>
<keyword evidence="3" id="KW-1185">Reference proteome</keyword>